<gene>
    <name evidence="2" type="ORF">PVAND_007518</name>
</gene>
<reference evidence="2" key="1">
    <citation type="submission" date="2021-03" db="EMBL/GenBank/DDBJ databases">
        <title>Chromosome level genome of the anhydrobiotic midge Polypedilum vanderplanki.</title>
        <authorList>
            <person name="Yoshida Y."/>
            <person name="Kikawada T."/>
            <person name="Gusev O."/>
        </authorList>
    </citation>
    <scope>NUCLEOTIDE SEQUENCE</scope>
    <source>
        <strain evidence="2">NIAS01</strain>
        <tissue evidence="2">Whole body or cell culture</tissue>
    </source>
</reference>
<dbReference type="Gene3D" id="1.25.40.420">
    <property type="match status" value="1"/>
</dbReference>
<dbReference type="OrthoDB" id="7492888at2759"/>
<protein>
    <recommendedName>
        <fullName evidence="1">BTB domain-containing protein</fullName>
    </recommendedName>
</protein>
<accession>A0A9J6C6J1</accession>
<dbReference type="PANTHER" id="PTHR24413">
    <property type="entry name" value="SPECKLE-TYPE POZ PROTEIN"/>
    <property type="match status" value="1"/>
</dbReference>
<dbReference type="CDD" id="cd14733">
    <property type="entry name" value="BACK"/>
    <property type="match status" value="1"/>
</dbReference>
<dbReference type="Proteomes" id="UP001107558">
    <property type="component" value="Chromosome 2"/>
</dbReference>
<proteinExistence type="predicted"/>
<organism evidence="2 3">
    <name type="scientific">Polypedilum vanderplanki</name>
    <name type="common">Sleeping chironomid midge</name>
    <dbReference type="NCBI Taxonomy" id="319348"/>
    <lineage>
        <taxon>Eukaryota</taxon>
        <taxon>Metazoa</taxon>
        <taxon>Ecdysozoa</taxon>
        <taxon>Arthropoda</taxon>
        <taxon>Hexapoda</taxon>
        <taxon>Insecta</taxon>
        <taxon>Pterygota</taxon>
        <taxon>Neoptera</taxon>
        <taxon>Endopterygota</taxon>
        <taxon>Diptera</taxon>
        <taxon>Nematocera</taxon>
        <taxon>Chironomoidea</taxon>
        <taxon>Chironomidae</taxon>
        <taxon>Chironominae</taxon>
        <taxon>Polypedilum</taxon>
        <taxon>Polypedilum</taxon>
    </lineage>
</organism>
<comment type="caution">
    <text evidence="2">The sequence shown here is derived from an EMBL/GenBank/DDBJ whole genome shotgun (WGS) entry which is preliminary data.</text>
</comment>
<feature type="domain" description="BTB" evidence="1">
    <location>
        <begin position="192"/>
        <end position="260"/>
    </location>
</feature>
<sequence length="360" mass="42718">MNKERACFEDDIKEFVYDFHIHRRIIWNIENFPAFQENTSAIIKISSEMNFCDHYVSKFKFSIQHWQGNIIIKEKVIKKIKDKYRKLDEQCWCNDSESCCDLKCFKSQFYYYSINCFIKSNDQPLESLWKLYKNMNYQESNETENGYYIRDQDIKIIDGKLTLIFDIGFGNEVFLKINSISYAEFIDDENYNDFSIVCNDGITVYANRIVLAKSSPVFKAMFQTDMSERQKNEIILNDIDSKTMKEFINFVYGKHIENFDDLVDSLLYCAEKYLVSNLKDICTKCLHENLDKNNAFETLAKAETYNLEPLMDQCITFILKLYNDIENMNEFKNLSQSLQDQIIAEKKVFMVELTSYYTSN</sequence>
<dbReference type="Pfam" id="PF00651">
    <property type="entry name" value="BTB"/>
    <property type="match status" value="1"/>
</dbReference>
<dbReference type="InterPro" id="IPR011333">
    <property type="entry name" value="SKP1/BTB/POZ_sf"/>
</dbReference>
<dbReference type="CDD" id="cd18186">
    <property type="entry name" value="BTB_POZ_ZBTB_KLHL-like"/>
    <property type="match status" value="1"/>
</dbReference>
<name>A0A9J6C6J1_POLVA</name>
<keyword evidence="3" id="KW-1185">Reference proteome</keyword>
<dbReference type="SUPFAM" id="SSF54695">
    <property type="entry name" value="POZ domain"/>
    <property type="match status" value="1"/>
</dbReference>
<dbReference type="SMART" id="SM00225">
    <property type="entry name" value="BTB"/>
    <property type="match status" value="1"/>
</dbReference>
<dbReference type="EMBL" id="JADBJN010000002">
    <property type="protein sequence ID" value="KAG5677788.1"/>
    <property type="molecule type" value="Genomic_DNA"/>
</dbReference>
<evidence type="ECO:0000313" key="3">
    <source>
        <dbReference type="Proteomes" id="UP001107558"/>
    </source>
</evidence>
<evidence type="ECO:0000259" key="1">
    <source>
        <dbReference type="PROSITE" id="PS50097"/>
    </source>
</evidence>
<dbReference type="PROSITE" id="PS50097">
    <property type="entry name" value="BTB"/>
    <property type="match status" value="1"/>
</dbReference>
<dbReference type="AlphaFoldDB" id="A0A9J6C6J1"/>
<dbReference type="InterPro" id="IPR000210">
    <property type="entry name" value="BTB/POZ_dom"/>
</dbReference>
<dbReference type="Gene3D" id="3.30.710.10">
    <property type="entry name" value="Potassium Channel Kv1.1, Chain A"/>
    <property type="match status" value="1"/>
</dbReference>
<evidence type="ECO:0000313" key="2">
    <source>
        <dbReference type="EMBL" id="KAG5677788.1"/>
    </source>
</evidence>